<dbReference type="KEGG" id="dalk:DSCA_11070"/>
<dbReference type="PANTHER" id="PTHR43289">
    <property type="entry name" value="MITOGEN-ACTIVATED PROTEIN KINASE KINASE KINASE 20-RELATED"/>
    <property type="match status" value="1"/>
</dbReference>
<evidence type="ECO:0000259" key="6">
    <source>
        <dbReference type="PROSITE" id="PS50011"/>
    </source>
</evidence>
<dbReference type="GO" id="GO:0004674">
    <property type="term" value="F:protein serine/threonine kinase activity"/>
    <property type="evidence" value="ECO:0007669"/>
    <property type="project" value="TreeGrafter"/>
</dbReference>
<reference evidence="7 8" key="1">
    <citation type="submission" date="2019-11" db="EMBL/GenBank/DDBJ databases">
        <title>Comparative genomics of hydrocarbon-degrading Desulfosarcina strains.</title>
        <authorList>
            <person name="Watanabe M."/>
            <person name="Kojima H."/>
            <person name="Fukui M."/>
        </authorList>
    </citation>
    <scope>NUCLEOTIDE SEQUENCE [LARGE SCALE GENOMIC DNA]</scope>
    <source>
        <strain evidence="7 8">PL12</strain>
    </source>
</reference>
<dbReference type="InterPro" id="IPR000719">
    <property type="entry name" value="Prot_kinase_dom"/>
</dbReference>
<organism evidence="7 8">
    <name type="scientific">Desulfosarcina alkanivorans</name>
    <dbReference type="NCBI Taxonomy" id="571177"/>
    <lineage>
        <taxon>Bacteria</taxon>
        <taxon>Pseudomonadati</taxon>
        <taxon>Thermodesulfobacteriota</taxon>
        <taxon>Desulfobacteria</taxon>
        <taxon>Desulfobacterales</taxon>
        <taxon>Desulfosarcinaceae</taxon>
        <taxon>Desulfosarcina</taxon>
    </lineage>
</organism>
<evidence type="ECO:0000256" key="3">
    <source>
        <dbReference type="ARBA" id="ARBA00022777"/>
    </source>
</evidence>
<dbReference type="EMBL" id="AP021874">
    <property type="protein sequence ID" value="BBO67177.1"/>
    <property type="molecule type" value="Genomic_DNA"/>
</dbReference>
<dbReference type="InterPro" id="IPR008266">
    <property type="entry name" value="Tyr_kinase_AS"/>
</dbReference>
<feature type="transmembrane region" description="Helical" evidence="5">
    <location>
        <begin position="199"/>
        <end position="219"/>
    </location>
</feature>
<dbReference type="SUPFAM" id="SSF56112">
    <property type="entry name" value="Protein kinase-like (PK-like)"/>
    <property type="match status" value="1"/>
</dbReference>
<dbReference type="InterPro" id="IPR011009">
    <property type="entry name" value="Kinase-like_dom_sf"/>
</dbReference>
<evidence type="ECO:0000313" key="8">
    <source>
        <dbReference type="Proteomes" id="UP000427906"/>
    </source>
</evidence>
<dbReference type="GO" id="GO:0005524">
    <property type="term" value="F:ATP binding"/>
    <property type="evidence" value="ECO:0007669"/>
    <property type="project" value="UniProtKB-KW"/>
</dbReference>
<evidence type="ECO:0000256" key="4">
    <source>
        <dbReference type="ARBA" id="ARBA00022840"/>
    </source>
</evidence>
<dbReference type="RefSeq" id="WP_167527618.1">
    <property type="nucleotide sequence ID" value="NZ_AP021874.1"/>
</dbReference>
<keyword evidence="5" id="KW-0472">Membrane</keyword>
<protein>
    <recommendedName>
        <fullName evidence="6">Protein kinase domain-containing protein</fullName>
    </recommendedName>
</protein>
<dbReference type="Pfam" id="PF00069">
    <property type="entry name" value="Pkinase"/>
    <property type="match status" value="1"/>
</dbReference>
<gene>
    <name evidence="7" type="ORF">DSCA_11070</name>
</gene>
<dbReference type="Gene3D" id="3.30.200.20">
    <property type="entry name" value="Phosphorylase Kinase, domain 1"/>
    <property type="match status" value="1"/>
</dbReference>
<feature type="transmembrane region" description="Helical" evidence="5">
    <location>
        <begin position="42"/>
        <end position="60"/>
    </location>
</feature>
<proteinExistence type="predicted"/>
<keyword evidence="8" id="KW-1185">Reference proteome</keyword>
<dbReference type="Proteomes" id="UP000427906">
    <property type="component" value="Chromosome"/>
</dbReference>
<dbReference type="Gene3D" id="1.10.510.10">
    <property type="entry name" value="Transferase(Phosphotransferase) domain 1"/>
    <property type="match status" value="1"/>
</dbReference>
<keyword evidence="5" id="KW-1133">Transmembrane helix</keyword>
<keyword evidence="2" id="KW-0547">Nucleotide-binding</keyword>
<dbReference type="AlphaFoldDB" id="A0A5K7YRB1"/>
<keyword evidence="5" id="KW-0812">Transmembrane</keyword>
<dbReference type="CDD" id="cd14014">
    <property type="entry name" value="STKc_PknB_like"/>
    <property type="match status" value="1"/>
</dbReference>
<evidence type="ECO:0000256" key="5">
    <source>
        <dbReference type="SAM" id="Phobius"/>
    </source>
</evidence>
<sequence>MPVGEKASTTMMWMKQLSTTTINSVSSRLKAFMSGSPFKRHIAVGVAVWIVLNLIVFFIYQGKIDTAEKSFYNKGIDLALGLSDKSSSPILSTDILSLNVAIREMMENPEILFTAILDHQDKILAHSDPVKINRQMEPVQGEAPVETINGVQIVSGKDDDQTPVIVFRNDVTYSGVKIGKVAIGWGGGKLASAVESYRLYMVLFMLASLAAVAAALILVERTLKKRKMAMEKAMAGMTRIGPYLLTRKIAQGGMAELYLADYLREDGFRKTVAVKKVLPHLADNRDFIDMFIREARLAALLQHPNVVQIADFGKIQNAYFIAMEYVNGKNLAEIMGFLKKGLPVDMAVFLVLKISNGLQYSHSRKDDKTGTPLNIVHRDISPQNILISLNGEVKLSDFGISKATSEPSLTQAGVIKGKLSYLSPEQAMGQDVNHQIDIYALGLVFYEILSGSRLYRFANDIEAIRTIPQMTIPPIITRRPDIPQGLNDIVMKCLEKSTVKRYQTAQELHDDLLKLKNHLGITYDASDLALFMRGNFEEPEPEPVV</sequence>
<dbReference type="PANTHER" id="PTHR43289:SF34">
    <property type="entry name" value="SERINE_THREONINE-PROTEIN KINASE YBDM-RELATED"/>
    <property type="match status" value="1"/>
</dbReference>
<dbReference type="PROSITE" id="PS50011">
    <property type="entry name" value="PROTEIN_KINASE_DOM"/>
    <property type="match status" value="1"/>
</dbReference>
<feature type="domain" description="Protein kinase" evidence="6">
    <location>
        <begin position="243"/>
        <end position="513"/>
    </location>
</feature>
<keyword evidence="3" id="KW-0418">Kinase</keyword>
<evidence type="ECO:0000256" key="1">
    <source>
        <dbReference type="ARBA" id="ARBA00022679"/>
    </source>
</evidence>
<dbReference type="PROSITE" id="PS00109">
    <property type="entry name" value="PROTEIN_KINASE_TYR"/>
    <property type="match status" value="1"/>
</dbReference>
<keyword evidence="4" id="KW-0067">ATP-binding</keyword>
<keyword evidence="1" id="KW-0808">Transferase</keyword>
<evidence type="ECO:0000256" key="2">
    <source>
        <dbReference type="ARBA" id="ARBA00022741"/>
    </source>
</evidence>
<name>A0A5K7YRB1_9BACT</name>
<accession>A0A5K7YRB1</accession>
<evidence type="ECO:0000313" key="7">
    <source>
        <dbReference type="EMBL" id="BBO67177.1"/>
    </source>
</evidence>